<feature type="transmembrane region" description="Helical" evidence="7">
    <location>
        <begin position="13"/>
        <end position="33"/>
    </location>
</feature>
<name>A0A2T5G6D1_9BACL</name>
<dbReference type="Gene3D" id="1.10.3720.10">
    <property type="entry name" value="MetI-like"/>
    <property type="match status" value="1"/>
</dbReference>
<feature type="transmembrane region" description="Helical" evidence="7">
    <location>
        <begin position="162"/>
        <end position="185"/>
    </location>
</feature>
<dbReference type="SUPFAM" id="SSF161098">
    <property type="entry name" value="MetI-like"/>
    <property type="match status" value="1"/>
</dbReference>
<evidence type="ECO:0000256" key="3">
    <source>
        <dbReference type="ARBA" id="ARBA00022475"/>
    </source>
</evidence>
<dbReference type="EMBL" id="PEBW01000004">
    <property type="protein sequence ID" value="PTQ51725.1"/>
    <property type="molecule type" value="Genomic_DNA"/>
</dbReference>
<keyword evidence="5 7" id="KW-1133">Transmembrane helix</keyword>
<dbReference type="CDD" id="cd06261">
    <property type="entry name" value="TM_PBP2"/>
    <property type="match status" value="1"/>
</dbReference>
<evidence type="ECO:0000259" key="8">
    <source>
        <dbReference type="PROSITE" id="PS50928"/>
    </source>
</evidence>
<feature type="transmembrane region" description="Helical" evidence="7">
    <location>
        <begin position="109"/>
        <end position="130"/>
    </location>
</feature>
<evidence type="ECO:0000256" key="1">
    <source>
        <dbReference type="ARBA" id="ARBA00004651"/>
    </source>
</evidence>
<dbReference type="PANTHER" id="PTHR30193:SF37">
    <property type="entry name" value="INNER MEMBRANE ABC TRANSPORTER PERMEASE PROTEIN YCJO"/>
    <property type="match status" value="1"/>
</dbReference>
<gene>
    <name evidence="9" type="ORF">BLITH_1363</name>
</gene>
<comment type="subcellular location">
    <subcellularLocation>
        <location evidence="1 7">Cell membrane</location>
        <topology evidence="1 7">Multi-pass membrane protein</topology>
    </subcellularLocation>
</comment>
<dbReference type="InterPro" id="IPR000515">
    <property type="entry name" value="MetI-like"/>
</dbReference>
<dbReference type="PROSITE" id="PS50928">
    <property type="entry name" value="ABC_TM1"/>
    <property type="match status" value="1"/>
</dbReference>
<evidence type="ECO:0000256" key="4">
    <source>
        <dbReference type="ARBA" id="ARBA00022692"/>
    </source>
</evidence>
<feature type="domain" description="ABC transmembrane type-1" evidence="8">
    <location>
        <begin position="72"/>
        <end position="286"/>
    </location>
</feature>
<sequence>MDERPTVASFFKAAFYLAPALAVLGVFTIYPIFSSLLLSFYADYDYFHDVVYRFGVDNYVYLLHDPSFWQALRNTALFVLGVVPASLALSLGLALLLRQRLPGMAAFRTVYFLPVVTSVVAISVVWRWIFHTDYGLLNYVLSWFGVSPVPWLTSPRWAIPSLIILAIWKSLGYNILIFLAGLSAIPEVYEQAARVDHATAWQRFWHVTFPLLAPTTFFVSVVSVIDAFKVFDEVYALFGGNAGPVRSALTLVFYIFEKFYREQDYAVAAAASYVLFLLTFLLTLLQLWIGRKIAYNR</sequence>
<feature type="transmembrane region" description="Helical" evidence="7">
    <location>
        <begin position="268"/>
        <end position="289"/>
    </location>
</feature>
<keyword evidence="6 7" id="KW-0472">Membrane</keyword>
<feature type="transmembrane region" description="Helical" evidence="7">
    <location>
        <begin position="76"/>
        <end position="97"/>
    </location>
</feature>
<feature type="transmembrane region" description="Helical" evidence="7">
    <location>
        <begin position="235"/>
        <end position="256"/>
    </location>
</feature>
<dbReference type="InterPro" id="IPR035906">
    <property type="entry name" value="MetI-like_sf"/>
</dbReference>
<dbReference type="Proteomes" id="UP000244016">
    <property type="component" value="Unassembled WGS sequence"/>
</dbReference>
<dbReference type="InterPro" id="IPR051393">
    <property type="entry name" value="ABC_transporter_permease"/>
</dbReference>
<proteinExistence type="inferred from homology"/>
<evidence type="ECO:0000256" key="5">
    <source>
        <dbReference type="ARBA" id="ARBA00022989"/>
    </source>
</evidence>
<evidence type="ECO:0000256" key="7">
    <source>
        <dbReference type="RuleBase" id="RU363032"/>
    </source>
</evidence>
<dbReference type="Pfam" id="PF00528">
    <property type="entry name" value="BPD_transp_1"/>
    <property type="match status" value="1"/>
</dbReference>
<comment type="caution">
    <text evidence="9">The sequence shown here is derived from an EMBL/GenBank/DDBJ whole genome shotgun (WGS) entry which is preliminary data.</text>
</comment>
<comment type="similarity">
    <text evidence="7">Belongs to the binding-protein-dependent transport system permease family.</text>
</comment>
<feature type="transmembrane region" description="Helical" evidence="7">
    <location>
        <begin position="205"/>
        <end position="228"/>
    </location>
</feature>
<evidence type="ECO:0000313" key="10">
    <source>
        <dbReference type="Proteomes" id="UP000244016"/>
    </source>
</evidence>
<dbReference type="PANTHER" id="PTHR30193">
    <property type="entry name" value="ABC TRANSPORTER PERMEASE PROTEIN"/>
    <property type="match status" value="1"/>
</dbReference>
<evidence type="ECO:0000313" key="9">
    <source>
        <dbReference type="EMBL" id="PTQ51725.1"/>
    </source>
</evidence>
<protein>
    <submittedName>
        <fullName evidence="9">N-Acetyl-D-glucosamine ABC transport system, permease protein 1</fullName>
    </submittedName>
</protein>
<organism evidence="9 10">
    <name type="scientific">Brockia lithotrophica</name>
    <dbReference type="NCBI Taxonomy" id="933949"/>
    <lineage>
        <taxon>Bacteria</taxon>
        <taxon>Bacillati</taxon>
        <taxon>Bacillota</taxon>
        <taxon>Bacilli</taxon>
        <taxon>Bacillales</taxon>
        <taxon>Bacillales Family X. Incertae Sedis</taxon>
        <taxon>Brockia</taxon>
    </lineage>
</organism>
<keyword evidence="4 7" id="KW-0812">Transmembrane</keyword>
<dbReference type="GO" id="GO:0005886">
    <property type="term" value="C:plasma membrane"/>
    <property type="evidence" value="ECO:0007669"/>
    <property type="project" value="UniProtKB-SubCell"/>
</dbReference>
<dbReference type="AlphaFoldDB" id="A0A2T5G6D1"/>
<evidence type="ECO:0000256" key="6">
    <source>
        <dbReference type="ARBA" id="ARBA00023136"/>
    </source>
</evidence>
<keyword evidence="2 7" id="KW-0813">Transport</keyword>
<reference evidence="9 10" key="1">
    <citation type="submission" date="2017-08" db="EMBL/GenBank/DDBJ databases">
        <title>Burning lignite coal seam in the remote Altai Mountains harbors a hydrogen-driven thermophilic microbial community.</title>
        <authorList>
            <person name="Kadnikov V.V."/>
            <person name="Mardanov A.V."/>
            <person name="Ivasenko D."/>
            <person name="Beletsky A.V."/>
            <person name="Karnachuk O.V."/>
            <person name="Ravin N.V."/>
        </authorList>
    </citation>
    <scope>NUCLEOTIDE SEQUENCE [LARGE SCALE GENOMIC DNA]</scope>
    <source>
        <strain evidence="9">AL31</strain>
    </source>
</reference>
<dbReference type="GO" id="GO:0055085">
    <property type="term" value="P:transmembrane transport"/>
    <property type="evidence" value="ECO:0007669"/>
    <property type="project" value="InterPro"/>
</dbReference>
<evidence type="ECO:0000256" key="2">
    <source>
        <dbReference type="ARBA" id="ARBA00022448"/>
    </source>
</evidence>
<accession>A0A2T5G6D1</accession>
<keyword evidence="3" id="KW-1003">Cell membrane</keyword>